<evidence type="ECO:0000256" key="6">
    <source>
        <dbReference type="ARBA" id="ARBA00069051"/>
    </source>
</evidence>
<dbReference type="PANTHER" id="PTHR12899">
    <property type="entry name" value="39S RIBOSOMAL PROTEIN L18, MITOCHONDRIAL"/>
    <property type="match status" value="1"/>
</dbReference>
<dbReference type="PANTHER" id="PTHR12899:SF3">
    <property type="entry name" value="LARGE RIBOSOMAL SUBUNIT PROTEIN UL18M"/>
    <property type="match status" value="1"/>
</dbReference>
<keyword evidence="3" id="KW-0689">Ribosomal protein</keyword>
<keyword evidence="5" id="KW-0687">Ribonucleoprotein</keyword>
<evidence type="ECO:0000313" key="9">
    <source>
        <dbReference type="Proteomes" id="UP001634394"/>
    </source>
</evidence>
<evidence type="ECO:0000313" key="8">
    <source>
        <dbReference type="EMBL" id="KAL3857899.1"/>
    </source>
</evidence>
<keyword evidence="4" id="KW-0496">Mitochondrion</keyword>
<dbReference type="CDD" id="cd00432">
    <property type="entry name" value="Ribosomal_L18_L5e"/>
    <property type="match status" value="1"/>
</dbReference>
<keyword evidence="9" id="KW-1185">Reference proteome</keyword>
<evidence type="ECO:0000256" key="3">
    <source>
        <dbReference type="ARBA" id="ARBA00022980"/>
    </source>
</evidence>
<dbReference type="AlphaFoldDB" id="A0ABD3V8H4"/>
<evidence type="ECO:0000256" key="7">
    <source>
        <dbReference type="ARBA" id="ARBA00082661"/>
    </source>
</evidence>
<comment type="caution">
    <text evidence="8">The sequence shown here is derived from an EMBL/GenBank/DDBJ whole genome shotgun (WGS) entry which is preliminary data.</text>
</comment>
<dbReference type="FunFam" id="3.30.420.80:FF:000005">
    <property type="entry name" value="39S ribosomal protein L18, mitochondrial"/>
    <property type="match status" value="1"/>
</dbReference>
<accession>A0ABD3V8H4</accession>
<gene>
    <name evidence="8" type="ORF">ACJMK2_012525</name>
</gene>
<evidence type="ECO:0000256" key="2">
    <source>
        <dbReference type="ARBA" id="ARBA00007116"/>
    </source>
</evidence>
<dbReference type="SUPFAM" id="SSF53137">
    <property type="entry name" value="Translational machinery components"/>
    <property type="match status" value="1"/>
</dbReference>
<name>A0ABD3V8H4_SINWO</name>
<comment type="similarity">
    <text evidence="2">Belongs to the universal ribosomal protein uL18 family.</text>
</comment>
<comment type="subcellular location">
    <subcellularLocation>
        <location evidence="1">Mitochondrion</location>
    </subcellularLocation>
</comment>
<dbReference type="GO" id="GO:0005840">
    <property type="term" value="C:ribosome"/>
    <property type="evidence" value="ECO:0007669"/>
    <property type="project" value="UniProtKB-KW"/>
</dbReference>
<dbReference type="GO" id="GO:1990904">
    <property type="term" value="C:ribonucleoprotein complex"/>
    <property type="evidence" value="ECO:0007669"/>
    <property type="project" value="UniProtKB-KW"/>
</dbReference>
<dbReference type="Proteomes" id="UP001634394">
    <property type="component" value="Unassembled WGS sequence"/>
</dbReference>
<dbReference type="EMBL" id="JBJQND010000013">
    <property type="protein sequence ID" value="KAL3857899.1"/>
    <property type="molecule type" value="Genomic_DNA"/>
</dbReference>
<evidence type="ECO:0000256" key="1">
    <source>
        <dbReference type="ARBA" id="ARBA00004173"/>
    </source>
</evidence>
<dbReference type="InterPro" id="IPR005484">
    <property type="entry name" value="Ribosomal_uL18_bac/plant/anim"/>
</dbReference>
<evidence type="ECO:0000256" key="4">
    <source>
        <dbReference type="ARBA" id="ARBA00023128"/>
    </source>
</evidence>
<dbReference type="GO" id="GO:0005743">
    <property type="term" value="C:mitochondrial inner membrane"/>
    <property type="evidence" value="ECO:0007669"/>
    <property type="project" value="UniProtKB-ARBA"/>
</dbReference>
<dbReference type="Gene3D" id="3.30.420.80">
    <property type="entry name" value="Ribosomal protein S11"/>
    <property type="match status" value="1"/>
</dbReference>
<dbReference type="InterPro" id="IPR057268">
    <property type="entry name" value="Ribosomal_L18"/>
</dbReference>
<proteinExistence type="inferred from homology"/>
<reference evidence="8 9" key="1">
    <citation type="submission" date="2024-11" db="EMBL/GenBank/DDBJ databases">
        <title>Chromosome-level genome assembly of the freshwater bivalve Anodonta woodiana.</title>
        <authorList>
            <person name="Chen X."/>
        </authorList>
    </citation>
    <scope>NUCLEOTIDE SEQUENCE [LARGE SCALE GENOMIC DNA]</scope>
    <source>
        <strain evidence="8">MN2024</strain>
        <tissue evidence="8">Gills</tissue>
    </source>
</reference>
<sequence>MTFTGMKMRTFHRLQLVFPALINADVFSCATRFLSVVRCLSTSTSVCSAEENKDYKVNPVFLNRNPRNLEYMNLAYKRRGWRFQAPRKDYYNKLIFEPGNSQTKAYIEHWQGTRVVEASTKEWAIRKHLYSCTDVSAAKAVGSVLARRCLESGLTCVFYDEQPEDKNSEKYQSFLTAIKEGHVELTEPEEIVPEYKPGIDYEKPNRLAEKKIYKDDYQLA</sequence>
<organism evidence="8 9">
    <name type="scientific">Sinanodonta woodiana</name>
    <name type="common">Chinese pond mussel</name>
    <name type="synonym">Anodonta woodiana</name>
    <dbReference type="NCBI Taxonomy" id="1069815"/>
    <lineage>
        <taxon>Eukaryota</taxon>
        <taxon>Metazoa</taxon>
        <taxon>Spiralia</taxon>
        <taxon>Lophotrochozoa</taxon>
        <taxon>Mollusca</taxon>
        <taxon>Bivalvia</taxon>
        <taxon>Autobranchia</taxon>
        <taxon>Heteroconchia</taxon>
        <taxon>Palaeoheterodonta</taxon>
        <taxon>Unionida</taxon>
        <taxon>Unionoidea</taxon>
        <taxon>Unionidae</taxon>
        <taxon>Unioninae</taxon>
        <taxon>Sinanodonta</taxon>
    </lineage>
</organism>
<dbReference type="InterPro" id="IPR036967">
    <property type="entry name" value="Ribosomal_uS11_sf"/>
</dbReference>
<protein>
    <recommendedName>
        <fullName evidence="6">Large ribosomal subunit protein uL18m</fullName>
    </recommendedName>
    <alternativeName>
        <fullName evidence="7">39S ribosomal protein L18, mitochondrial</fullName>
    </alternativeName>
</protein>
<evidence type="ECO:0000256" key="5">
    <source>
        <dbReference type="ARBA" id="ARBA00023274"/>
    </source>
</evidence>